<feature type="chain" id="PRO_5035877579" evidence="1">
    <location>
        <begin position="20"/>
        <end position="37"/>
    </location>
</feature>
<evidence type="ECO:0000256" key="1">
    <source>
        <dbReference type="SAM" id="SignalP"/>
    </source>
</evidence>
<protein>
    <submittedName>
        <fullName evidence="2">Uncharacterized protein</fullName>
    </submittedName>
</protein>
<sequence>MAACSLVICFGAMAHLCSRRCAVCLRTDRQTANVKAG</sequence>
<evidence type="ECO:0000313" key="2">
    <source>
        <dbReference type="EMBL" id="KAG0577745.1"/>
    </source>
</evidence>
<dbReference type="Proteomes" id="UP000822688">
    <property type="component" value="Chromosome 5"/>
</dbReference>
<accession>A0A8T0I496</accession>
<comment type="caution">
    <text evidence="2">The sequence shown here is derived from an EMBL/GenBank/DDBJ whole genome shotgun (WGS) entry which is preliminary data.</text>
</comment>
<organism evidence="2 3">
    <name type="scientific">Ceratodon purpureus</name>
    <name type="common">Fire moss</name>
    <name type="synonym">Dicranum purpureum</name>
    <dbReference type="NCBI Taxonomy" id="3225"/>
    <lineage>
        <taxon>Eukaryota</taxon>
        <taxon>Viridiplantae</taxon>
        <taxon>Streptophyta</taxon>
        <taxon>Embryophyta</taxon>
        <taxon>Bryophyta</taxon>
        <taxon>Bryophytina</taxon>
        <taxon>Bryopsida</taxon>
        <taxon>Dicranidae</taxon>
        <taxon>Pseudoditrichales</taxon>
        <taxon>Ditrichaceae</taxon>
        <taxon>Ceratodon</taxon>
    </lineage>
</organism>
<proteinExistence type="predicted"/>
<gene>
    <name evidence="2" type="ORF">KC19_5G178000</name>
</gene>
<name>A0A8T0I496_CERPU</name>
<dbReference type="AlphaFoldDB" id="A0A8T0I496"/>
<reference evidence="2" key="1">
    <citation type="submission" date="2020-06" db="EMBL/GenBank/DDBJ databases">
        <title>WGS assembly of Ceratodon purpureus strain R40.</title>
        <authorList>
            <person name="Carey S.B."/>
            <person name="Jenkins J."/>
            <person name="Shu S."/>
            <person name="Lovell J.T."/>
            <person name="Sreedasyam A."/>
            <person name="Maumus F."/>
            <person name="Tiley G.P."/>
            <person name="Fernandez-Pozo N."/>
            <person name="Barry K."/>
            <person name="Chen C."/>
            <person name="Wang M."/>
            <person name="Lipzen A."/>
            <person name="Daum C."/>
            <person name="Saski C.A."/>
            <person name="Payton A.C."/>
            <person name="Mcbreen J.C."/>
            <person name="Conrad R.E."/>
            <person name="Kollar L.M."/>
            <person name="Olsson S."/>
            <person name="Huttunen S."/>
            <person name="Landis J.B."/>
            <person name="Wickett N.J."/>
            <person name="Johnson M.G."/>
            <person name="Rensing S.A."/>
            <person name="Grimwood J."/>
            <person name="Schmutz J."/>
            <person name="Mcdaniel S.F."/>
        </authorList>
    </citation>
    <scope>NUCLEOTIDE SEQUENCE</scope>
    <source>
        <strain evidence="2">R40</strain>
    </source>
</reference>
<feature type="signal peptide" evidence="1">
    <location>
        <begin position="1"/>
        <end position="19"/>
    </location>
</feature>
<keyword evidence="1" id="KW-0732">Signal</keyword>
<evidence type="ECO:0000313" key="3">
    <source>
        <dbReference type="Proteomes" id="UP000822688"/>
    </source>
</evidence>
<keyword evidence="3" id="KW-1185">Reference proteome</keyword>
<dbReference type="EMBL" id="CM026425">
    <property type="protein sequence ID" value="KAG0577745.1"/>
    <property type="molecule type" value="Genomic_DNA"/>
</dbReference>